<dbReference type="Proteomes" id="UP000320300">
    <property type="component" value="Unassembled WGS sequence"/>
</dbReference>
<sequence length="111" mass="12846">MIGQKLKALRLTHCLSQKIIADHLGISVPAYSKIENDLTDISFAKVAQIAEIYKISLINLLMIGEKDNKKDQYPDIKKQLDELTSKYNEQQKKMIQLYEIIRSRNNEVIKL</sequence>
<dbReference type="PANTHER" id="PTHR46558:SF11">
    <property type="entry name" value="HTH-TYPE TRANSCRIPTIONAL REGULATOR XRE"/>
    <property type="match status" value="1"/>
</dbReference>
<gene>
    <name evidence="4" type="ORF">SAMN06265348_103313</name>
</gene>
<keyword evidence="2" id="KW-0175">Coiled coil</keyword>
<evidence type="ECO:0000313" key="4">
    <source>
        <dbReference type="EMBL" id="SMO55703.1"/>
    </source>
</evidence>
<feature type="domain" description="HTH cro/C1-type" evidence="3">
    <location>
        <begin position="6"/>
        <end position="60"/>
    </location>
</feature>
<dbReference type="SMART" id="SM00530">
    <property type="entry name" value="HTH_XRE"/>
    <property type="match status" value="1"/>
</dbReference>
<name>A0A521C8J0_9SPHI</name>
<dbReference type="PANTHER" id="PTHR46558">
    <property type="entry name" value="TRACRIPTIONAL REGULATORY PROTEIN-RELATED-RELATED"/>
    <property type="match status" value="1"/>
</dbReference>
<evidence type="ECO:0000259" key="3">
    <source>
        <dbReference type="PROSITE" id="PS50943"/>
    </source>
</evidence>
<accession>A0A521C8J0</accession>
<evidence type="ECO:0000256" key="1">
    <source>
        <dbReference type="ARBA" id="ARBA00023125"/>
    </source>
</evidence>
<proteinExistence type="predicted"/>
<evidence type="ECO:0000256" key="2">
    <source>
        <dbReference type="SAM" id="Coils"/>
    </source>
</evidence>
<dbReference type="PROSITE" id="PS50943">
    <property type="entry name" value="HTH_CROC1"/>
    <property type="match status" value="1"/>
</dbReference>
<evidence type="ECO:0000313" key="5">
    <source>
        <dbReference type="Proteomes" id="UP000320300"/>
    </source>
</evidence>
<dbReference type="InterPro" id="IPR010982">
    <property type="entry name" value="Lambda_DNA-bd_dom_sf"/>
</dbReference>
<protein>
    <submittedName>
        <fullName evidence="4">Helix-turn-helix</fullName>
    </submittedName>
</protein>
<dbReference type="Pfam" id="PF01381">
    <property type="entry name" value="HTH_3"/>
    <property type="match status" value="1"/>
</dbReference>
<keyword evidence="5" id="KW-1185">Reference proteome</keyword>
<dbReference type="InterPro" id="IPR001387">
    <property type="entry name" value="Cro/C1-type_HTH"/>
</dbReference>
<dbReference type="RefSeq" id="WP_142527500.1">
    <property type="nucleotide sequence ID" value="NZ_CBCSJO010000004.1"/>
</dbReference>
<dbReference type="AlphaFoldDB" id="A0A521C8J0"/>
<keyword evidence="1" id="KW-0238">DNA-binding</keyword>
<dbReference type="OrthoDB" id="955486at2"/>
<dbReference type="GO" id="GO:0003677">
    <property type="term" value="F:DNA binding"/>
    <property type="evidence" value="ECO:0007669"/>
    <property type="project" value="UniProtKB-KW"/>
</dbReference>
<organism evidence="4 5">
    <name type="scientific">Pedobacter westerhofensis</name>
    <dbReference type="NCBI Taxonomy" id="425512"/>
    <lineage>
        <taxon>Bacteria</taxon>
        <taxon>Pseudomonadati</taxon>
        <taxon>Bacteroidota</taxon>
        <taxon>Sphingobacteriia</taxon>
        <taxon>Sphingobacteriales</taxon>
        <taxon>Sphingobacteriaceae</taxon>
        <taxon>Pedobacter</taxon>
    </lineage>
</organism>
<dbReference type="Gene3D" id="1.10.260.40">
    <property type="entry name" value="lambda repressor-like DNA-binding domains"/>
    <property type="match status" value="1"/>
</dbReference>
<dbReference type="CDD" id="cd00093">
    <property type="entry name" value="HTH_XRE"/>
    <property type="match status" value="1"/>
</dbReference>
<dbReference type="SUPFAM" id="SSF47413">
    <property type="entry name" value="lambda repressor-like DNA-binding domains"/>
    <property type="match status" value="1"/>
</dbReference>
<reference evidence="4 5" key="1">
    <citation type="submission" date="2017-05" db="EMBL/GenBank/DDBJ databases">
        <authorList>
            <person name="Varghese N."/>
            <person name="Submissions S."/>
        </authorList>
    </citation>
    <scope>NUCLEOTIDE SEQUENCE [LARGE SCALE GENOMIC DNA]</scope>
    <source>
        <strain evidence="4 5">DSM 19036</strain>
    </source>
</reference>
<dbReference type="EMBL" id="FXTN01000003">
    <property type="protein sequence ID" value="SMO55703.1"/>
    <property type="molecule type" value="Genomic_DNA"/>
</dbReference>
<feature type="coiled-coil region" evidence="2">
    <location>
        <begin position="66"/>
        <end position="100"/>
    </location>
</feature>